<feature type="transmembrane region" description="Helical" evidence="2">
    <location>
        <begin position="435"/>
        <end position="458"/>
    </location>
</feature>
<protein>
    <recommendedName>
        <fullName evidence="8">Transmembrane signal peptide protein</fullName>
    </recommendedName>
</protein>
<dbReference type="STRING" id="572547.Amico_0906"/>
<keyword evidence="2" id="KW-0812">Transmembrane</keyword>
<dbReference type="HOGENOM" id="CLU_015045_2_0_0"/>
<dbReference type="OrthoDB" id="9767603at2"/>
<feature type="region of interest" description="Disordered" evidence="1">
    <location>
        <begin position="625"/>
        <end position="648"/>
    </location>
</feature>
<evidence type="ECO:0000313" key="6">
    <source>
        <dbReference type="EMBL" id="ADE57036.1"/>
    </source>
</evidence>
<dbReference type="EMBL" id="CP001997">
    <property type="protein sequence ID" value="ADE57036.1"/>
    <property type="molecule type" value="Genomic_DNA"/>
</dbReference>
<evidence type="ECO:0000256" key="1">
    <source>
        <dbReference type="SAM" id="MobiDB-lite"/>
    </source>
</evidence>
<evidence type="ECO:0000313" key="7">
    <source>
        <dbReference type="Proteomes" id="UP000002366"/>
    </source>
</evidence>
<keyword evidence="7" id="KW-1185">Reference proteome</keyword>
<dbReference type="KEGG" id="aco:Amico_0906"/>
<feature type="transmembrane region" description="Helical" evidence="2">
    <location>
        <begin position="470"/>
        <end position="489"/>
    </location>
</feature>
<keyword evidence="2" id="KW-0472">Membrane</keyword>
<feature type="chain" id="PRO_5003070624" description="Transmembrane signal peptide protein" evidence="3">
    <location>
        <begin position="25"/>
        <end position="648"/>
    </location>
</feature>
<gene>
    <name evidence="6" type="ordered locus">Amico_0906</name>
</gene>
<dbReference type="Pfam" id="PF20990">
    <property type="entry name" value="DUF2207_C"/>
    <property type="match status" value="1"/>
</dbReference>
<feature type="transmembrane region" description="Helical" evidence="2">
    <location>
        <begin position="495"/>
        <end position="512"/>
    </location>
</feature>
<reference evidence="6 7" key="1">
    <citation type="journal article" date="2010" name="Stand. Genomic Sci.">
        <title>Complete genome sequence of Aminobacterium colombiense type strain (ALA-1).</title>
        <authorList>
            <person name="Chertkov O."/>
            <person name="Sikorski J."/>
            <person name="Brambilla E."/>
            <person name="Lapidus A."/>
            <person name="Copeland A."/>
            <person name="Glavina Del Rio T."/>
            <person name="Nolan M."/>
            <person name="Lucas S."/>
            <person name="Tice H."/>
            <person name="Cheng J.F."/>
            <person name="Han C."/>
            <person name="Detter J.C."/>
            <person name="Bruce D."/>
            <person name="Tapia R."/>
            <person name="Goodwin L."/>
            <person name="Pitluck S."/>
            <person name="Liolios K."/>
            <person name="Ivanova N."/>
            <person name="Mavromatis K."/>
            <person name="Ovchinnikova G."/>
            <person name="Pati A."/>
            <person name="Chen A."/>
            <person name="Palaniappan K."/>
            <person name="Land M."/>
            <person name="Hauser L."/>
            <person name="Chang Y.J."/>
            <person name="Jeffries C.D."/>
            <person name="Spring S."/>
            <person name="Rohde M."/>
            <person name="Goker M."/>
            <person name="Bristow J."/>
            <person name="Eisen J.A."/>
            <person name="Markowitz V."/>
            <person name="Hugenholtz P."/>
            <person name="Kyrpides N.C."/>
            <person name="Klenk H.P."/>
        </authorList>
    </citation>
    <scope>NUCLEOTIDE SEQUENCE [LARGE SCALE GENOMIC DNA]</scope>
    <source>
        <strain evidence="7">DSM 12261 / ALA-1</strain>
    </source>
</reference>
<dbReference type="InterPro" id="IPR048389">
    <property type="entry name" value="YciQ-like_C"/>
</dbReference>
<accession>D5EEQ4</accession>
<name>D5EEQ4_AMICL</name>
<evidence type="ECO:0000259" key="5">
    <source>
        <dbReference type="Pfam" id="PF20990"/>
    </source>
</evidence>
<keyword evidence="2" id="KW-1133">Transmembrane helix</keyword>
<dbReference type="InterPro" id="IPR018702">
    <property type="entry name" value="DUF2207"/>
</dbReference>
<sequence length="648" mass="72573">MKSFHRLFLLIFLFLIFLTNSAGAEEVILSFSSYATVKVDASLEVREDITVWAEGKQIQRGIYRDFPTIYRDTSGKIVRVGFFVKGALLNGKKVPYRTESRSNGVRIYLGDPNRRVPFGEQTYSLIYVTTGQVGFYEKHDELYWNVTGNDWGFPIRKVRFSISLPQKVSFSSVDIYTGYQGATGKDAQLLSDGSVQTTRSLAPREGLTVAYTWPKGIVTPPNPLLRYTFFDRYGIWFFIGAPLLLLAYYAAAWHRWGNDPPRKPVIPLFTPTKGIGPGFMRYVKRLGMDNACFTAEILNLAVRGFIVIEELTFEESVKRLGLLGNSDLMKKVVSFSSSLAGKRYSLKLNQEQLSRKKRSIEEDILISALFDEGRIELLLRQNNHKILSRARTKLLKYYRQAAKPLFSKNTLPWAAGFIIPAIIYLLLGWGGQAEMAVFSVAGTFIFSIVGSVILSVWNIWRERGQIMKKIFATLFPILFFAGIAQFFFLGLNKKSWYILIPILATVVMILLFRKLMTIRSEKGNDVLGEVDGLAMYMGTAERYRLEMFHPPQETPEIFERLLPYAFALDTADTWANRFDSILQESDYHPEWYTGTDISDLYTGRAMANMASSIASSIASASVAPGSKSGSGGRGLSGGGGGGGGGGGW</sequence>
<evidence type="ECO:0000259" key="4">
    <source>
        <dbReference type="Pfam" id="PF09972"/>
    </source>
</evidence>
<feature type="signal peptide" evidence="3">
    <location>
        <begin position="1"/>
        <end position="24"/>
    </location>
</feature>
<evidence type="ECO:0000256" key="2">
    <source>
        <dbReference type="SAM" id="Phobius"/>
    </source>
</evidence>
<feature type="transmembrane region" description="Helical" evidence="2">
    <location>
        <begin position="410"/>
        <end position="429"/>
    </location>
</feature>
<feature type="domain" description="Predicted membrane protein YciQ-like C-terminal" evidence="5">
    <location>
        <begin position="270"/>
        <end position="578"/>
    </location>
</feature>
<feature type="transmembrane region" description="Helical" evidence="2">
    <location>
        <begin position="233"/>
        <end position="253"/>
    </location>
</feature>
<organism evidence="6 7">
    <name type="scientific">Aminobacterium colombiense (strain DSM 12261 / ALA-1)</name>
    <dbReference type="NCBI Taxonomy" id="572547"/>
    <lineage>
        <taxon>Bacteria</taxon>
        <taxon>Thermotogati</taxon>
        <taxon>Synergistota</taxon>
        <taxon>Synergistia</taxon>
        <taxon>Synergistales</taxon>
        <taxon>Aminobacteriaceae</taxon>
        <taxon>Aminobacterium</taxon>
    </lineage>
</organism>
<evidence type="ECO:0008006" key="8">
    <source>
        <dbReference type="Google" id="ProtNLM"/>
    </source>
</evidence>
<proteinExistence type="predicted"/>
<dbReference type="RefSeq" id="WP_013048299.1">
    <property type="nucleotide sequence ID" value="NC_014011.1"/>
</dbReference>
<keyword evidence="3" id="KW-0732">Signal</keyword>
<dbReference type="AlphaFoldDB" id="D5EEQ4"/>
<dbReference type="Pfam" id="PF09972">
    <property type="entry name" value="DUF2207"/>
    <property type="match status" value="1"/>
</dbReference>
<feature type="domain" description="DUF2207" evidence="4">
    <location>
        <begin position="28"/>
        <end position="213"/>
    </location>
</feature>
<evidence type="ECO:0000256" key="3">
    <source>
        <dbReference type="SAM" id="SignalP"/>
    </source>
</evidence>
<feature type="compositionally biased region" description="Gly residues" evidence="1">
    <location>
        <begin position="628"/>
        <end position="648"/>
    </location>
</feature>
<dbReference type="Proteomes" id="UP000002366">
    <property type="component" value="Chromosome"/>
</dbReference>
<dbReference type="eggNOG" id="COG4907">
    <property type="taxonomic scope" value="Bacteria"/>
</dbReference>